<reference evidence="1 2" key="1">
    <citation type="journal article" date="2019" name="Nat. Ecol. Evol.">
        <title>Megaphylogeny resolves global patterns of mushroom evolution.</title>
        <authorList>
            <person name="Varga T."/>
            <person name="Krizsan K."/>
            <person name="Foldi C."/>
            <person name="Dima B."/>
            <person name="Sanchez-Garcia M."/>
            <person name="Sanchez-Ramirez S."/>
            <person name="Szollosi G.J."/>
            <person name="Szarkandi J.G."/>
            <person name="Papp V."/>
            <person name="Albert L."/>
            <person name="Andreopoulos W."/>
            <person name="Angelini C."/>
            <person name="Antonin V."/>
            <person name="Barry K.W."/>
            <person name="Bougher N.L."/>
            <person name="Buchanan P."/>
            <person name="Buyck B."/>
            <person name="Bense V."/>
            <person name="Catcheside P."/>
            <person name="Chovatia M."/>
            <person name="Cooper J."/>
            <person name="Damon W."/>
            <person name="Desjardin D."/>
            <person name="Finy P."/>
            <person name="Geml J."/>
            <person name="Haridas S."/>
            <person name="Hughes K."/>
            <person name="Justo A."/>
            <person name="Karasinski D."/>
            <person name="Kautmanova I."/>
            <person name="Kiss B."/>
            <person name="Kocsube S."/>
            <person name="Kotiranta H."/>
            <person name="LaButti K.M."/>
            <person name="Lechner B.E."/>
            <person name="Liimatainen K."/>
            <person name="Lipzen A."/>
            <person name="Lukacs Z."/>
            <person name="Mihaltcheva S."/>
            <person name="Morgado L.N."/>
            <person name="Niskanen T."/>
            <person name="Noordeloos M.E."/>
            <person name="Ohm R.A."/>
            <person name="Ortiz-Santana B."/>
            <person name="Ovrebo C."/>
            <person name="Racz N."/>
            <person name="Riley R."/>
            <person name="Savchenko A."/>
            <person name="Shiryaev A."/>
            <person name="Soop K."/>
            <person name="Spirin V."/>
            <person name="Szebenyi C."/>
            <person name="Tomsovsky M."/>
            <person name="Tulloss R.E."/>
            <person name="Uehling J."/>
            <person name="Grigoriev I.V."/>
            <person name="Vagvolgyi C."/>
            <person name="Papp T."/>
            <person name="Martin F.M."/>
            <person name="Miettinen O."/>
            <person name="Hibbett D.S."/>
            <person name="Nagy L.G."/>
        </authorList>
    </citation>
    <scope>NUCLEOTIDE SEQUENCE [LARGE SCALE GENOMIC DNA]</scope>
    <source>
        <strain evidence="1 2">CBS 962.96</strain>
    </source>
</reference>
<gene>
    <name evidence="1" type="ORF">K435DRAFT_797306</name>
</gene>
<evidence type="ECO:0000313" key="1">
    <source>
        <dbReference type="EMBL" id="THU96494.1"/>
    </source>
</evidence>
<protein>
    <submittedName>
        <fullName evidence="1">Uncharacterized protein</fullName>
    </submittedName>
</protein>
<accession>A0A4S8M2Y6</accession>
<dbReference type="EMBL" id="ML179176">
    <property type="protein sequence ID" value="THU96494.1"/>
    <property type="molecule type" value="Genomic_DNA"/>
</dbReference>
<sequence length="188" mass="20730">MLVIGNEDEVSFTVSAGARHVVVWISSLFWRERAVKGLIEVITKKDGRIIRAMGKDERRESHFNVAYAFFGFCVPVQPLSTAADLRLSLELKYNRLKMTKGLHRVGKVDQDSCALSFNERRLSAEGEGSATSRGSLGRALLRLAVTRLLVLSSSQLVDRGDNWRVQSSSSSLVASATLVLLQPVANHC</sequence>
<organism evidence="1 2">
    <name type="scientific">Dendrothele bispora (strain CBS 962.96)</name>
    <dbReference type="NCBI Taxonomy" id="1314807"/>
    <lineage>
        <taxon>Eukaryota</taxon>
        <taxon>Fungi</taxon>
        <taxon>Dikarya</taxon>
        <taxon>Basidiomycota</taxon>
        <taxon>Agaricomycotina</taxon>
        <taxon>Agaricomycetes</taxon>
        <taxon>Agaricomycetidae</taxon>
        <taxon>Agaricales</taxon>
        <taxon>Agaricales incertae sedis</taxon>
        <taxon>Dendrothele</taxon>
    </lineage>
</organism>
<keyword evidence="2" id="KW-1185">Reference proteome</keyword>
<proteinExistence type="predicted"/>
<evidence type="ECO:0000313" key="2">
    <source>
        <dbReference type="Proteomes" id="UP000297245"/>
    </source>
</evidence>
<dbReference type="AlphaFoldDB" id="A0A4S8M2Y6"/>
<dbReference type="Proteomes" id="UP000297245">
    <property type="component" value="Unassembled WGS sequence"/>
</dbReference>
<name>A0A4S8M2Y6_DENBC</name>